<keyword evidence="2" id="KW-0560">Oxidoreductase</keyword>
<dbReference type="Gene3D" id="3.30.1370.60">
    <property type="entry name" value="Hypothetical oxidoreductase yiak, domain 2"/>
    <property type="match status" value="1"/>
</dbReference>
<protein>
    <submittedName>
        <fullName evidence="3">Malate/L-lactate dehydrogenase</fullName>
    </submittedName>
</protein>
<dbReference type="PANTHER" id="PTHR11091">
    <property type="entry name" value="OXIDOREDUCTASE-RELATED"/>
    <property type="match status" value="1"/>
</dbReference>
<dbReference type="RefSeq" id="WP_021099169.1">
    <property type="nucleotide sequence ID" value="NZ_KE557324.1"/>
</dbReference>
<dbReference type="HOGENOM" id="CLU_040452_2_0_5"/>
<evidence type="ECO:0000313" key="3">
    <source>
        <dbReference type="EMBL" id="EPX82887.1"/>
    </source>
</evidence>
<name>S9QTC6_9RHOB</name>
<dbReference type="AlphaFoldDB" id="S9QTC6"/>
<organism evidence="3 4">
    <name type="scientific">Rubellimicrobium thermophilum DSM 16684</name>
    <dbReference type="NCBI Taxonomy" id="1123069"/>
    <lineage>
        <taxon>Bacteria</taxon>
        <taxon>Pseudomonadati</taxon>
        <taxon>Pseudomonadota</taxon>
        <taxon>Alphaproteobacteria</taxon>
        <taxon>Rhodobacterales</taxon>
        <taxon>Roseobacteraceae</taxon>
        <taxon>Rubellimicrobium</taxon>
    </lineage>
</organism>
<dbReference type="PATRIC" id="fig|1123069.3.peg.3085"/>
<dbReference type="GO" id="GO:0016491">
    <property type="term" value="F:oxidoreductase activity"/>
    <property type="evidence" value="ECO:0007669"/>
    <property type="project" value="UniProtKB-KW"/>
</dbReference>
<dbReference type="InterPro" id="IPR043143">
    <property type="entry name" value="Mal/L-sulf/L-lact_DH-like_NADP"/>
</dbReference>
<dbReference type="EMBL" id="AOLV01000038">
    <property type="protein sequence ID" value="EPX82887.1"/>
    <property type="molecule type" value="Genomic_DNA"/>
</dbReference>
<keyword evidence="4" id="KW-1185">Reference proteome</keyword>
<dbReference type="OrthoDB" id="9811519at2"/>
<dbReference type="Pfam" id="PF02615">
    <property type="entry name" value="Ldh_2"/>
    <property type="match status" value="1"/>
</dbReference>
<dbReference type="STRING" id="1123069.ruthe_03112"/>
<dbReference type="PANTHER" id="PTHR11091:SF0">
    <property type="entry name" value="MALATE DEHYDROGENASE"/>
    <property type="match status" value="1"/>
</dbReference>
<dbReference type="Gene3D" id="1.10.1530.10">
    <property type="match status" value="1"/>
</dbReference>
<comment type="caution">
    <text evidence="3">The sequence shown here is derived from an EMBL/GenBank/DDBJ whole genome shotgun (WGS) entry which is preliminary data.</text>
</comment>
<dbReference type="InterPro" id="IPR036111">
    <property type="entry name" value="Mal/L-sulfo/L-lacto_DH-like_sf"/>
</dbReference>
<dbReference type="InterPro" id="IPR003767">
    <property type="entry name" value="Malate/L-lactate_DH-like"/>
</dbReference>
<dbReference type="SUPFAM" id="SSF89733">
    <property type="entry name" value="L-sulfolactate dehydrogenase-like"/>
    <property type="match status" value="1"/>
</dbReference>
<accession>S9QTC6</accession>
<evidence type="ECO:0000313" key="4">
    <source>
        <dbReference type="Proteomes" id="UP000015346"/>
    </source>
</evidence>
<sequence>MPPSPIRVAPEDLDRFARALLAAHAVPEAHAARLSEALLWASLRGVDSHGIARLPRYLELFASGEANREPQMSERILAPAVALIEADHAPGAVAMARAVAVGARIARDQGQGVAWVQVKGMVHAGAIGAYAEAVARQDLIGIVMLAGMPNMAWPGVRGAAVATSPLAIGIPAADAPPFLIDMATAMIALGQIRQYELRGEPLPEGCAVTAEGEPTTDPAKARMPLPLGGIKGAGLSLAFELLTSVLGGYPILAPLHGGAPGAKRHRQNAALIILDPACFGPAERFAAAVAETLAAIRGLPRLSGSRAVTVPGDRGAATAAERRAAGIPLPPRLATELEDLAAKAGLPPLPHRG</sequence>
<dbReference type="Proteomes" id="UP000015346">
    <property type="component" value="Unassembled WGS sequence"/>
</dbReference>
<evidence type="ECO:0000256" key="1">
    <source>
        <dbReference type="ARBA" id="ARBA00006056"/>
    </source>
</evidence>
<dbReference type="InterPro" id="IPR043144">
    <property type="entry name" value="Mal/L-sulf/L-lact_DH-like_ah"/>
</dbReference>
<evidence type="ECO:0000256" key="2">
    <source>
        <dbReference type="ARBA" id="ARBA00023002"/>
    </source>
</evidence>
<proteinExistence type="inferred from homology"/>
<gene>
    <name evidence="3" type="ORF">ruthe_03112</name>
</gene>
<comment type="similarity">
    <text evidence="1">Belongs to the LDH2/MDH2 oxidoreductase family.</text>
</comment>
<reference evidence="3 4" key="1">
    <citation type="journal article" date="2013" name="Stand. Genomic Sci.">
        <title>Genome sequence of the reddish-pigmented Rubellimicrobium thermophilum type strain (DSM 16684(T)), a member of the Roseobacter clade.</title>
        <authorList>
            <person name="Fiebig A."/>
            <person name="Riedel T."/>
            <person name="Gronow S."/>
            <person name="Petersen J."/>
            <person name="Klenk H.P."/>
            <person name="Goker M."/>
        </authorList>
    </citation>
    <scope>NUCLEOTIDE SEQUENCE [LARGE SCALE GENOMIC DNA]</scope>
    <source>
        <strain evidence="3 4">DSM 16684</strain>
    </source>
</reference>